<reference evidence="2 3" key="1">
    <citation type="submission" date="2016-12" db="EMBL/GenBank/DDBJ databases">
        <title>The new phylogeny of genus Mycobacterium.</title>
        <authorList>
            <person name="Tortoli E."/>
            <person name="Trovato A."/>
            <person name="Cirillo D.M."/>
        </authorList>
    </citation>
    <scope>NUCLEOTIDE SEQUENCE [LARGE SCALE GENOMIC DNA]</scope>
    <source>
        <strain evidence="2 3">CCUG 66554</strain>
    </source>
</reference>
<dbReference type="EMBL" id="MVII01000027">
    <property type="protein sequence ID" value="ORB52576.1"/>
    <property type="molecule type" value="Genomic_DNA"/>
</dbReference>
<proteinExistence type="predicted"/>
<gene>
    <name evidence="2" type="ORF">BST43_19055</name>
</gene>
<sequence>MLLAVLALLGVLTAPARAMAEPLPDCTAAYDHQLPSWQCSARSSDANHLQVVVSLAGRASTSPVYSQSTVKLLTSVSDSRAIYEGRAIGPPHWADIDRVGLDELLLPVSAGTGGTVWRVWHQADRDRILVDAGELFGKTITVSDEGYIVDVSPGNGYGGAGFHRFDEGRLHTYAKVEWNDRSGTFECALARLPDGTAHADLSVLNMDEVQARDHFCGEAGRLLGATFTEPVGDSPAPLPPIPGR</sequence>
<name>A0A1X0IWC8_9MYCO</name>
<dbReference type="Proteomes" id="UP000192434">
    <property type="component" value="Unassembled WGS sequence"/>
</dbReference>
<keyword evidence="1" id="KW-0732">Signal</keyword>
<dbReference type="AlphaFoldDB" id="A0A1X0IWC8"/>
<evidence type="ECO:0000256" key="1">
    <source>
        <dbReference type="SAM" id="SignalP"/>
    </source>
</evidence>
<evidence type="ECO:0000313" key="3">
    <source>
        <dbReference type="Proteomes" id="UP000192434"/>
    </source>
</evidence>
<dbReference type="STRING" id="1578165.BKG68_09740"/>
<feature type="chain" id="PRO_5012552278" evidence="1">
    <location>
        <begin position="21"/>
        <end position="244"/>
    </location>
</feature>
<protein>
    <submittedName>
        <fullName evidence="2">Uncharacterized protein</fullName>
    </submittedName>
</protein>
<feature type="signal peptide" evidence="1">
    <location>
        <begin position="1"/>
        <end position="20"/>
    </location>
</feature>
<accession>A0A1X0IWC8</accession>
<comment type="caution">
    <text evidence="2">The sequence shown here is derived from an EMBL/GenBank/DDBJ whole genome shotgun (WGS) entry which is preliminary data.</text>
</comment>
<evidence type="ECO:0000313" key="2">
    <source>
        <dbReference type="EMBL" id="ORB52576.1"/>
    </source>
</evidence>
<organism evidence="2 3">
    <name type="scientific">Mycobacteroides saopaulense</name>
    <dbReference type="NCBI Taxonomy" id="1578165"/>
    <lineage>
        <taxon>Bacteria</taxon>
        <taxon>Bacillati</taxon>
        <taxon>Actinomycetota</taxon>
        <taxon>Actinomycetes</taxon>
        <taxon>Mycobacteriales</taxon>
        <taxon>Mycobacteriaceae</taxon>
        <taxon>Mycobacteroides</taxon>
    </lineage>
</organism>